<accession>A0ABY7QEJ4</accession>
<protein>
    <recommendedName>
        <fullName evidence="4">SMP-30/Gluconolactonase/LRE-like region domain-containing protein</fullName>
    </recommendedName>
</protein>
<reference evidence="3" key="1">
    <citation type="submission" date="2022-12" db="EMBL/GenBank/DDBJ databases">
        <authorList>
            <person name="Mo P."/>
        </authorList>
    </citation>
    <scope>NUCLEOTIDE SEQUENCE [LARGE SCALE GENOMIC DNA]</scope>
    <source>
        <strain evidence="3">HUAS 3-15</strain>
    </source>
</reference>
<dbReference type="SUPFAM" id="SSF82171">
    <property type="entry name" value="DPP6 N-terminal domain-like"/>
    <property type="match status" value="1"/>
</dbReference>
<name>A0ABY7QEJ4_9ACTN</name>
<dbReference type="RefSeq" id="WP_270150323.1">
    <property type="nucleotide sequence ID" value="NZ_CP115450.1"/>
</dbReference>
<dbReference type="InterPro" id="IPR015943">
    <property type="entry name" value="WD40/YVTN_repeat-like_dom_sf"/>
</dbReference>
<keyword evidence="3" id="KW-1185">Reference proteome</keyword>
<dbReference type="Gene3D" id="2.130.10.10">
    <property type="entry name" value="YVTN repeat-like/Quinoprotein amine dehydrogenase"/>
    <property type="match status" value="2"/>
</dbReference>
<dbReference type="PROSITE" id="PS51318">
    <property type="entry name" value="TAT"/>
    <property type="match status" value="1"/>
</dbReference>
<dbReference type="EMBL" id="CP115450">
    <property type="protein sequence ID" value="WBP91138.1"/>
    <property type="molecule type" value="Genomic_DNA"/>
</dbReference>
<dbReference type="InterPro" id="IPR051200">
    <property type="entry name" value="Host-pathogen_enzymatic-act"/>
</dbReference>
<feature type="signal peptide" evidence="1">
    <location>
        <begin position="1"/>
        <end position="32"/>
    </location>
</feature>
<evidence type="ECO:0008006" key="4">
    <source>
        <dbReference type="Google" id="ProtNLM"/>
    </source>
</evidence>
<dbReference type="Proteomes" id="UP001212821">
    <property type="component" value="Chromosome"/>
</dbReference>
<evidence type="ECO:0000313" key="3">
    <source>
        <dbReference type="Proteomes" id="UP001212821"/>
    </source>
</evidence>
<dbReference type="InterPro" id="IPR006311">
    <property type="entry name" value="TAT_signal"/>
</dbReference>
<keyword evidence="1" id="KW-0732">Signal</keyword>
<feature type="chain" id="PRO_5045936993" description="SMP-30/Gluconolactonase/LRE-like region domain-containing protein" evidence="1">
    <location>
        <begin position="33"/>
        <end position="367"/>
    </location>
</feature>
<gene>
    <name evidence="2" type="ORF">O1G21_38185</name>
</gene>
<proteinExistence type="predicted"/>
<dbReference type="PANTHER" id="PTHR47197:SF3">
    <property type="entry name" value="DIHYDRO-HEME D1 DEHYDROGENASE"/>
    <property type="match status" value="1"/>
</dbReference>
<organism evidence="2 3">
    <name type="scientific">Kitasatospora cathayae</name>
    <dbReference type="NCBI Taxonomy" id="3004092"/>
    <lineage>
        <taxon>Bacteria</taxon>
        <taxon>Bacillati</taxon>
        <taxon>Actinomycetota</taxon>
        <taxon>Actinomycetes</taxon>
        <taxon>Kitasatosporales</taxon>
        <taxon>Streptomycetaceae</taxon>
        <taxon>Kitasatospora</taxon>
    </lineage>
</organism>
<evidence type="ECO:0000256" key="1">
    <source>
        <dbReference type="SAM" id="SignalP"/>
    </source>
</evidence>
<evidence type="ECO:0000313" key="2">
    <source>
        <dbReference type="EMBL" id="WBP91138.1"/>
    </source>
</evidence>
<sequence length="367" mass="36635">MSRTTTRRTAATLTAAAAALLALTGAAATAAAADTPPSGTEATITVGARNAAPVVSPDGATAYVAVTEADNTSTVKTVDTQSGAVTGRLALGALQWSAHPALSADGSRLYVLDGQRLSVVDTTTLTLLATLALPDQPRPAGWTPGSTSGLAFSPDGATLYVSQNGATAYRQNGQSRILAFATAQQAFTTSVQIPAPYVGAPAARLGTGDVYVGTSQGVVHVTTAATTPTVAGTVRGTATNLDYNLAFTPDGKRLFGLAELGTGASTLIDPATDTVTTTFQPAGSGDQLEHPQVSADGSRLYLTDSNYGAGTASVLALDTATGAPVPGESAGDLDETDLTGLALGPDGHTFYVGGTAGQSANLQIIAH</sequence>
<dbReference type="PANTHER" id="PTHR47197">
    <property type="entry name" value="PROTEIN NIRF"/>
    <property type="match status" value="1"/>
</dbReference>